<dbReference type="RefSeq" id="WP_094549413.1">
    <property type="nucleotide sequence ID" value="NZ_MQWB01000001.1"/>
</dbReference>
<evidence type="ECO:0000256" key="3">
    <source>
        <dbReference type="ARBA" id="ARBA00023274"/>
    </source>
</evidence>
<proteinExistence type="inferred from homology"/>
<dbReference type="InParanoid" id="A0A259U127"/>
<dbReference type="EMBL" id="MQWB01000001">
    <property type="protein sequence ID" value="OZC03725.1"/>
    <property type="molecule type" value="Genomic_DNA"/>
</dbReference>
<feature type="region of interest" description="Disordered" evidence="6">
    <location>
        <begin position="45"/>
        <end position="96"/>
    </location>
</feature>
<sequence length="230" mass="24810">MKLPVYTRTGSEAGREVELDDAIFGIEPNDHVIWLDVRSIQAAGRQGTHKTKERGEVAKSRRKLYRQKGTGNARAGDAKSPLRKGGGTIFGPKPHKYSVGVNRKTKQLARRSALAHKLRNDAVRIVENIEMAAPKTSEIATLLSGQSMESKKVLLLTAGRDDVLYRSGRNIPKLTVKDAAQASTLDLMGAAQVLLTEGAVETLTDALRPQGKKTATTAPETSGVETADEA</sequence>
<protein>
    <recommendedName>
        <fullName evidence="4 5">Large ribosomal subunit protein uL4</fullName>
    </recommendedName>
</protein>
<dbReference type="GO" id="GO:0005840">
    <property type="term" value="C:ribosome"/>
    <property type="evidence" value="ECO:0007669"/>
    <property type="project" value="UniProtKB-KW"/>
</dbReference>
<keyword evidence="5" id="KW-0694">RNA-binding</keyword>
<dbReference type="OrthoDB" id="9803201at2"/>
<organism evidence="7 8">
    <name type="scientific">Rubricoccus marinus</name>
    <dbReference type="NCBI Taxonomy" id="716817"/>
    <lineage>
        <taxon>Bacteria</taxon>
        <taxon>Pseudomonadati</taxon>
        <taxon>Rhodothermota</taxon>
        <taxon>Rhodothermia</taxon>
        <taxon>Rhodothermales</taxon>
        <taxon>Rubricoccaceae</taxon>
        <taxon>Rubricoccus</taxon>
    </lineage>
</organism>
<evidence type="ECO:0000313" key="7">
    <source>
        <dbReference type="EMBL" id="OZC03725.1"/>
    </source>
</evidence>
<comment type="function">
    <text evidence="5">One of the primary rRNA binding proteins, this protein initially binds near the 5'-end of the 23S rRNA. It is important during the early stages of 50S assembly. It makes multiple contacts with different domains of the 23S rRNA in the assembled 50S subunit and ribosome.</text>
</comment>
<dbReference type="Gene3D" id="3.40.1370.10">
    <property type="match status" value="1"/>
</dbReference>
<dbReference type="GO" id="GO:0003735">
    <property type="term" value="F:structural constituent of ribosome"/>
    <property type="evidence" value="ECO:0007669"/>
    <property type="project" value="InterPro"/>
</dbReference>
<feature type="region of interest" description="Disordered" evidence="6">
    <location>
        <begin position="206"/>
        <end position="230"/>
    </location>
</feature>
<keyword evidence="8" id="KW-1185">Reference proteome</keyword>
<dbReference type="InterPro" id="IPR013005">
    <property type="entry name" value="Ribosomal_uL4-like"/>
</dbReference>
<evidence type="ECO:0000256" key="4">
    <source>
        <dbReference type="ARBA" id="ARBA00035244"/>
    </source>
</evidence>
<evidence type="ECO:0000313" key="8">
    <source>
        <dbReference type="Proteomes" id="UP000216446"/>
    </source>
</evidence>
<dbReference type="PANTHER" id="PTHR10746">
    <property type="entry name" value="50S RIBOSOMAL PROTEIN L4"/>
    <property type="match status" value="1"/>
</dbReference>
<accession>A0A259U127</accession>
<dbReference type="Proteomes" id="UP000216446">
    <property type="component" value="Unassembled WGS sequence"/>
</dbReference>
<dbReference type="GO" id="GO:1990904">
    <property type="term" value="C:ribonucleoprotein complex"/>
    <property type="evidence" value="ECO:0007669"/>
    <property type="project" value="UniProtKB-KW"/>
</dbReference>
<evidence type="ECO:0000256" key="2">
    <source>
        <dbReference type="ARBA" id="ARBA00022980"/>
    </source>
</evidence>
<comment type="function">
    <text evidence="5">Forms part of the polypeptide exit tunnel.</text>
</comment>
<reference evidence="7 8" key="1">
    <citation type="submission" date="2016-11" db="EMBL/GenBank/DDBJ databases">
        <title>Study of marine rhodopsin-containing bacteria.</title>
        <authorList>
            <person name="Yoshizawa S."/>
            <person name="Kumagai Y."/>
            <person name="Kogure K."/>
        </authorList>
    </citation>
    <scope>NUCLEOTIDE SEQUENCE [LARGE SCALE GENOMIC DNA]</scope>
    <source>
        <strain evidence="7 8">SG-29</strain>
    </source>
</reference>
<comment type="subunit">
    <text evidence="5">Part of the 50S ribosomal subunit.</text>
</comment>
<keyword evidence="3 5" id="KW-0687">Ribonucleoprotein</keyword>
<dbReference type="HAMAP" id="MF_01328_B">
    <property type="entry name" value="Ribosomal_uL4_B"/>
    <property type="match status" value="1"/>
</dbReference>
<name>A0A259U127_9BACT</name>
<dbReference type="FunCoup" id="A0A259U127">
    <property type="interactions" value="614"/>
</dbReference>
<comment type="similarity">
    <text evidence="1 5">Belongs to the universal ribosomal protein uL4 family.</text>
</comment>
<keyword evidence="5" id="KW-0699">rRNA-binding</keyword>
<dbReference type="InterPro" id="IPR023574">
    <property type="entry name" value="Ribosomal_uL4_dom_sf"/>
</dbReference>
<gene>
    <name evidence="5" type="primary">rplD</name>
    <name evidence="7" type="ORF">BSZ36_12480</name>
</gene>
<dbReference type="GO" id="GO:0006412">
    <property type="term" value="P:translation"/>
    <property type="evidence" value="ECO:0007669"/>
    <property type="project" value="UniProtKB-UniRule"/>
</dbReference>
<dbReference type="InterPro" id="IPR002136">
    <property type="entry name" value="Ribosomal_uL4"/>
</dbReference>
<dbReference type="GO" id="GO:0019843">
    <property type="term" value="F:rRNA binding"/>
    <property type="evidence" value="ECO:0007669"/>
    <property type="project" value="UniProtKB-UniRule"/>
</dbReference>
<dbReference type="NCBIfam" id="TIGR03953">
    <property type="entry name" value="rplD_bact"/>
    <property type="match status" value="1"/>
</dbReference>
<dbReference type="AlphaFoldDB" id="A0A259U127"/>
<comment type="caution">
    <text evidence="7">The sequence shown here is derived from an EMBL/GenBank/DDBJ whole genome shotgun (WGS) entry which is preliminary data.</text>
</comment>
<feature type="compositionally biased region" description="Polar residues" evidence="6">
    <location>
        <begin position="213"/>
        <end position="224"/>
    </location>
</feature>
<evidence type="ECO:0000256" key="5">
    <source>
        <dbReference type="HAMAP-Rule" id="MF_01328"/>
    </source>
</evidence>
<keyword evidence="2 5" id="KW-0689">Ribosomal protein</keyword>
<evidence type="ECO:0000256" key="1">
    <source>
        <dbReference type="ARBA" id="ARBA00010528"/>
    </source>
</evidence>
<dbReference type="PANTHER" id="PTHR10746:SF6">
    <property type="entry name" value="LARGE RIBOSOMAL SUBUNIT PROTEIN UL4M"/>
    <property type="match status" value="1"/>
</dbReference>
<evidence type="ECO:0000256" key="6">
    <source>
        <dbReference type="SAM" id="MobiDB-lite"/>
    </source>
</evidence>
<dbReference type="Pfam" id="PF00573">
    <property type="entry name" value="Ribosomal_L4"/>
    <property type="match status" value="1"/>
</dbReference>
<dbReference type="SUPFAM" id="SSF52166">
    <property type="entry name" value="Ribosomal protein L4"/>
    <property type="match status" value="1"/>
</dbReference>